<evidence type="ECO:0000256" key="1">
    <source>
        <dbReference type="ARBA" id="ARBA00043985"/>
    </source>
</evidence>
<name>A0A0D1XHK3_ANEMI</name>
<reference evidence="2 4" key="1">
    <citation type="submission" date="2015-07" db="EMBL/GenBank/DDBJ databases">
        <title>Fjat-14205 dsm 2895.</title>
        <authorList>
            <person name="Liu B."/>
            <person name="Wang J."/>
            <person name="Zhu Y."/>
            <person name="Liu G."/>
            <person name="Chen Q."/>
            <person name="Chen Z."/>
            <person name="Lan J."/>
            <person name="Che J."/>
            <person name="Ge C."/>
            <person name="Shi H."/>
            <person name="Pan Z."/>
            <person name="Liu X."/>
        </authorList>
    </citation>
    <scope>NUCLEOTIDE SEQUENCE [LARGE SCALE GENOMIC DNA]</scope>
    <source>
        <strain evidence="2 4">DSM 2895</strain>
    </source>
</reference>
<gene>
    <name evidence="2" type="ORF">AF333_22865</name>
    <name evidence="3" type="ORF">SAMN04487909_10141</name>
</gene>
<dbReference type="PATRIC" id="fig|47500.8.peg.3093"/>
<dbReference type="EMBL" id="FNED01000001">
    <property type="protein sequence ID" value="SDH95752.1"/>
    <property type="molecule type" value="Genomic_DNA"/>
</dbReference>
<protein>
    <submittedName>
        <fullName evidence="3">Phage shock protein A (PspA) family protein</fullName>
    </submittedName>
</protein>
<keyword evidence="4" id="KW-1185">Reference proteome</keyword>
<proteinExistence type="inferred from homology"/>
<evidence type="ECO:0000313" key="3">
    <source>
        <dbReference type="EMBL" id="SDH95752.1"/>
    </source>
</evidence>
<evidence type="ECO:0000313" key="5">
    <source>
        <dbReference type="Proteomes" id="UP000182836"/>
    </source>
</evidence>
<dbReference type="OrthoDB" id="9779630at2"/>
<dbReference type="RefSeq" id="WP_043067782.1">
    <property type="nucleotide sequence ID" value="NZ_BJOA01000028.1"/>
</dbReference>
<dbReference type="EMBL" id="LGUG01000004">
    <property type="protein sequence ID" value="KON97849.1"/>
    <property type="molecule type" value="Genomic_DNA"/>
</dbReference>
<dbReference type="Proteomes" id="UP000182836">
    <property type="component" value="Unassembled WGS sequence"/>
</dbReference>
<dbReference type="AlphaFoldDB" id="A0A0D1XHK3"/>
<evidence type="ECO:0000313" key="2">
    <source>
        <dbReference type="EMBL" id="KON97849.1"/>
    </source>
</evidence>
<dbReference type="PANTHER" id="PTHR31088">
    <property type="entry name" value="MEMBRANE-ASSOCIATED PROTEIN VIPP1, CHLOROPLASTIC"/>
    <property type="match status" value="1"/>
</dbReference>
<dbReference type="PANTHER" id="PTHR31088:SF6">
    <property type="entry name" value="PHAGE SHOCK PROTEIN A"/>
    <property type="match status" value="1"/>
</dbReference>
<dbReference type="InterPro" id="IPR007157">
    <property type="entry name" value="PspA_VIPP1"/>
</dbReference>
<accession>A0A0D1XHK3</accession>
<organism evidence="2 4">
    <name type="scientific">Aneurinibacillus migulanus</name>
    <name type="common">Bacillus migulanus</name>
    <dbReference type="NCBI Taxonomy" id="47500"/>
    <lineage>
        <taxon>Bacteria</taxon>
        <taxon>Bacillati</taxon>
        <taxon>Bacillota</taxon>
        <taxon>Bacilli</taxon>
        <taxon>Bacillales</taxon>
        <taxon>Paenibacillaceae</taxon>
        <taxon>Aneurinibacillus group</taxon>
        <taxon>Aneurinibacillus</taxon>
    </lineage>
</organism>
<evidence type="ECO:0000313" key="4">
    <source>
        <dbReference type="Proteomes" id="UP000037269"/>
    </source>
</evidence>
<reference evidence="3 5" key="2">
    <citation type="submission" date="2016-10" db="EMBL/GenBank/DDBJ databases">
        <authorList>
            <person name="de Groot N.N."/>
        </authorList>
    </citation>
    <scope>NUCLEOTIDE SEQUENCE [LARGE SCALE GENOMIC DNA]</scope>
    <source>
        <strain evidence="3 5">DSM 2895</strain>
    </source>
</reference>
<dbReference type="GeneID" id="42307971"/>
<sequence>MRIFKRMKDIAIAEINGVLDKTEDPINMLNYYVQELDEEILKGQQALANQIFVEKKQKLLLREMEELIAKRDRQAKLAVERGEEQIAKVALQEKLIHEKKLSLYREQYETITNQTIMLHQKVNELKDKVNELKHRRILLLSRANVAYSYKQMNNTMLSFDTDKTANGFARAEERILLMEAEAEASSYLSRPSQALPAHSIHATMEEEVQRELEKLKETTR</sequence>
<dbReference type="Proteomes" id="UP000037269">
    <property type="component" value="Unassembled WGS sequence"/>
</dbReference>
<dbReference type="STRING" id="47500.AF333_22865"/>
<comment type="similarity">
    <text evidence="1">Belongs to the PspA/Vipp/IM30 family.</text>
</comment>
<dbReference type="Pfam" id="PF04012">
    <property type="entry name" value="PspA_IM30"/>
    <property type="match status" value="1"/>
</dbReference>